<keyword evidence="5" id="KW-1185">Reference proteome</keyword>
<dbReference type="InterPro" id="IPR051257">
    <property type="entry name" value="Diverse_CBS-Domain"/>
</dbReference>
<dbReference type="OrthoDB" id="8919at2157"/>
<dbReference type="PROSITE" id="PS51371">
    <property type="entry name" value="CBS"/>
    <property type="match status" value="4"/>
</dbReference>
<evidence type="ECO:0000256" key="2">
    <source>
        <dbReference type="PROSITE-ProRule" id="PRU00703"/>
    </source>
</evidence>
<dbReference type="InterPro" id="IPR000644">
    <property type="entry name" value="CBS_dom"/>
</dbReference>
<keyword evidence="1 2" id="KW-0129">CBS domain</keyword>
<feature type="domain" description="CBS" evidence="3">
    <location>
        <begin position="141"/>
        <end position="197"/>
    </location>
</feature>
<evidence type="ECO:0000256" key="1">
    <source>
        <dbReference type="ARBA" id="ARBA00023122"/>
    </source>
</evidence>
<dbReference type="Pfam" id="PF00571">
    <property type="entry name" value="CBS"/>
    <property type="match status" value="4"/>
</dbReference>
<name>A0A7D5QZ65_9ARCH</name>
<dbReference type="SMART" id="SM00116">
    <property type="entry name" value="CBS"/>
    <property type="match status" value="4"/>
</dbReference>
<accession>A0A7D5QZ65</accession>
<dbReference type="EMBL" id="CP026993">
    <property type="protein sequence ID" value="QLH03080.1"/>
    <property type="molecule type" value="Genomic_DNA"/>
</dbReference>
<evidence type="ECO:0000259" key="3">
    <source>
        <dbReference type="PROSITE" id="PS51371"/>
    </source>
</evidence>
<reference evidence="4 5" key="1">
    <citation type="submission" date="2018-02" db="EMBL/GenBank/DDBJ databases">
        <title>Complete genome of Nitrosopumilus cobalaminigenes HCA1.</title>
        <authorList>
            <person name="Qin W."/>
            <person name="Zheng Y."/>
            <person name="Stahl D.A."/>
        </authorList>
    </citation>
    <scope>NUCLEOTIDE SEQUENCE [LARGE SCALE GENOMIC DNA]</scope>
    <source>
        <strain evidence="4 5">HCA1</strain>
    </source>
</reference>
<sequence length="284" mass="31967">MDVKNLTLTEFITKPITVGPNTSLMKTRESILKNKVKRVIIVDKKKPIGIITEKDLAKKIYELGTKPITSVKAKDFKPRKLFVLTKENNVKECAKLMKKHRISVVIILNKDKTLKGIVTKTNLVKAFLTKGSDARKVSEIMKSKIITSAPSDPILHVESLLLKYGISRIIIKRNQKPVGIITFRDFVPAKIPQWIAESADPKEVQEYKFKKGLEEKHSNQMSYLFPFHATDIMATNPITVEADKDVKFAITKMIKYDISGLPVVKNGKLVGIITKSDIVNTLAN</sequence>
<feature type="domain" description="CBS" evidence="3">
    <location>
        <begin position="233"/>
        <end position="284"/>
    </location>
</feature>
<dbReference type="RefSeq" id="WP_179360185.1">
    <property type="nucleotide sequence ID" value="NZ_CP026993.1"/>
</dbReference>
<protein>
    <submittedName>
        <fullName evidence="4">Inosine-5-monophosphate dehydrogenase</fullName>
    </submittedName>
</protein>
<dbReference type="AlphaFoldDB" id="A0A7D5QZ65"/>
<dbReference type="PANTHER" id="PTHR43080:SF2">
    <property type="entry name" value="CBS DOMAIN-CONTAINING PROTEIN"/>
    <property type="match status" value="1"/>
</dbReference>
<organism evidence="4 5">
    <name type="scientific">Nitrosopumilus cobalaminigenes</name>
    <dbReference type="NCBI Taxonomy" id="1470066"/>
    <lineage>
        <taxon>Archaea</taxon>
        <taxon>Nitrososphaerota</taxon>
        <taxon>Nitrososphaeria</taxon>
        <taxon>Nitrosopumilales</taxon>
        <taxon>Nitrosopumilaceae</taxon>
        <taxon>Nitrosopumilus</taxon>
    </lineage>
</organism>
<dbReference type="PANTHER" id="PTHR43080">
    <property type="entry name" value="CBS DOMAIN-CONTAINING PROTEIN CBSX3, MITOCHONDRIAL"/>
    <property type="match status" value="1"/>
</dbReference>
<gene>
    <name evidence="4" type="ORF">C5F47_05720</name>
</gene>
<evidence type="ECO:0000313" key="4">
    <source>
        <dbReference type="EMBL" id="QLH03080.1"/>
    </source>
</evidence>
<dbReference type="Gene3D" id="3.10.580.10">
    <property type="entry name" value="CBS-domain"/>
    <property type="match status" value="2"/>
</dbReference>
<dbReference type="GeneID" id="56059524"/>
<proteinExistence type="predicted"/>
<evidence type="ECO:0000313" key="5">
    <source>
        <dbReference type="Proteomes" id="UP000509771"/>
    </source>
</evidence>
<dbReference type="Proteomes" id="UP000509771">
    <property type="component" value="Chromosome"/>
</dbReference>
<dbReference type="KEGG" id="ncl:C5F47_05720"/>
<dbReference type="SUPFAM" id="SSF54631">
    <property type="entry name" value="CBS-domain pair"/>
    <property type="match status" value="2"/>
</dbReference>
<feature type="domain" description="CBS" evidence="3">
    <location>
        <begin position="76"/>
        <end position="134"/>
    </location>
</feature>
<feature type="domain" description="CBS" evidence="3">
    <location>
        <begin position="11"/>
        <end position="70"/>
    </location>
</feature>
<dbReference type="InterPro" id="IPR046342">
    <property type="entry name" value="CBS_dom_sf"/>
</dbReference>